<dbReference type="AlphaFoldDB" id="A0A024EAX9"/>
<dbReference type="Proteomes" id="UP000026913">
    <property type="component" value="Chromosome"/>
</dbReference>
<protein>
    <submittedName>
        <fullName evidence="1">Uncharacterized protein</fullName>
    </submittedName>
</protein>
<sequence length="38" mass="4472">MFATTAWHQLAARLAGQPLRCNRVQPFFCRNNKQLVRK</sequence>
<gene>
    <name evidence="1" type="ORF">OU5_3010</name>
</gene>
<proteinExistence type="predicted"/>
<dbReference type="HOGENOM" id="CLU_3331767_0_0_6"/>
<evidence type="ECO:0000313" key="2">
    <source>
        <dbReference type="Proteomes" id="UP000026913"/>
    </source>
</evidence>
<reference evidence="1 2" key="1">
    <citation type="journal article" date="2012" name="J. Bacteriol.">
        <title>Genome sequence of cold-adapted Pseudomonas mandelii strain JR-1.</title>
        <authorList>
            <person name="Jang S.H."/>
            <person name="Kim J."/>
            <person name="Kim J."/>
            <person name="Hong S."/>
            <person name="Lee C."/>
        </authorList>
    </citation>
    <scope>NUCLEOTIDE SEQUENCE [LARGE SCALE GENOMIC DNA]</scope>
    <source>
        <strain evidence="1 2">JR-1</strain>
    </source>
</reference>
<dbReference type="KEGG" id="pman:OU5_3010"/>
<dbReference type="EMBL" id="CP005960">
    <property type="protein sequence ID" value="AHZ70089.1"/>
    <property type="molecule type" value="Genomic_DNA"/>
</dbReference>
<name>A0A024EAX9_9PSED</name>
<accession>A0A024EAX9</accession>
<evidence type="ECO:0000313" key="1">
    <source>
        <dbReference type="EMBL" id="AHZ70089.1"/>
    </source>
</evidence>
<organism evidence="1 2">
    <name type="scientific">Pseudomonas mandelii JR-1</name>
    <dbReference type="NCBI Taxonomy" id="1147786"/>
    <lineage>
        <taxon>Bacteria</taxon>
        <taxon>Pseudomonadati</taxon>
        <taxon>Pseudomonadota</taxon>
        <taxon>Gammaproteobacteria</taxon>
        <taxon>Pseudomonadales</taxon>
        <taxon>Pseudomonadaceae</taxon>
        <taxon>Pseudomonas</taxon>
    </lineage>
</organism>